<dbReference type="PANTHER" id="PTHR32024:SF2">
    <property type="entry name" value="TRK SYSTEM POTASSIUM UPTAKE PROTEIN TRKG-RELATED"/>
    <property type="match status" value="1"/>
</dbReference>
<evidence type="ECO:0000256" key="8">
    <source>
        <dbReference type="ARBA" id="ARBA00022958"/>
    </source>
</evidence>
<dbReference type="GO" id="GO:0005886">
    <property type="term" value="C:plasma membrane"/>
    <property type="evidence" value="ECO:0007669"/>
    <property type="project" value="UniProtKB-SubCell"/>
</dbReference>
<evidence type="ECO:0000256" key="2">
    <source>
        <dbReference type="ARBA" id="ARBA00009137"/>
    </source>
</evidence>
<keyword evidence="8 12" id="KW-0630">Potassium</keyword>
<feature type="transmembrane region" description="Helical" evidence="14">
    <location>
        <begin position="225"/>
        <end position="248"/>
    </location>
</feature>
<dbReference type="EMBL" id="AP019536">
    <property type="protein sequence ID" value="BBI98394.1"/>
    <property type="molecule type" value="Genomic_DNA"/>
</dbReference>
<keyword evidence="6 12" id="KW-0633">Potassium transport</keyword>
<feature type="binding site" evidence="13">
    <location>
        <position position="99"/>
    </location>
    <ligand>
        <name>K(+)</name>
        <dbReference type="ChEBI" id="CHEBI:29103"/>
    </ligand>
</feature>
<dbReference type="GO" id="GO:0015379">
    <property type="term" value="F:potassium:chloride symporter activity"/>
    <property type="evidence" value="ECO:0007669"/>
    <property type="project" value="InterPro"/>
</dbReference>
<evidence type="ECO:0000256" key="7">
    <source>
        <dbReference type="ARBA" id="ARBA00022692"/>
    </source>
</evidence>
<dbReference type="KEGG" id="fku:FGKAn22_00870"/>
<evidence type="ECO:0000256" key="9">
    <source>
        <dbReference type="ARBA" id="ARBA00022989"/>
    </source>
</evidence>
<dbReference type="GO" id="GO:0046872">
    <property type="term" value="F:metal ion binding"/>
    <property type="evidence" value="ECO:0007669"/>
    <property type="project" value="UniProtKB-KW"/>
</dbReference>
<evidence type="ECO:0000256" key="11">
    <source>
        <dbReference type="ARBA" id="ARBA00023136"/>
    </source>
</evidence>
<evidence type="ECO:0000256" key="3">
    <source>
        <dbReference type="ARBA" id="ARBA00022448"/>
    </source>
</evidence>
<evidence type="ECO:0000313" key="16">
    <source>
        <dbReference type="Proteomes" id="UP001319121"/>
    </source>
</evidence>
<feature type="transmembrane region" description="Helical" evidence="14">
    <location>
        <begin position="319"/>
        <end position="342"/>
    </location>
</feature>
<feature type="binding site" evidence="13">
    <location>
        <position position="100"/>
    </location>
    <ligand>
        <name>K(+)</name>
        <dbReference type="ChEBI" id="CHEBI:29103"/>
    </ligand>
</feature>
<sequence length="473" mass="51619">MLVVFSIAYLIPVVTSLIYADTTMLLDFLLAMLWTAASGVLMWMLTRHYKGELTIRHGYLLVVVMWTAMPAFGTLPLLLAMPGLSFTDAYFETMSGMTTTGATVLVGLDNLPPAINIWRHELNWLGGLGIIVLAVAVLPLLGIGGRQLFKAETPGPMKDSALTPRIADTARNLWVVYLGITLACIAALKWAGMNWLDAVCHAFAAMGLGGFSTHDASVGYFNSPLIEFILIVFMLLAAMNFASHFLAWRGKSLRVYLRDTEAIAMLSVVLASCVGIALFLWWQGTYADFWTALRHASFNLVSIATDCGFASVDFAQWPIFAPLWMLFLSCIVASSGSTGGGLKMVRTLILFKQAGREFLKLLHPSAVNPMKVGGMVVPNSIVFAVLGFVFLYFMSIVAYTFLLLISGLDFISSFTAVIACINNAGPGLGVVGPATNYSALTDFQTWVCTLAMLTGRLEVFTLLIIFTPVFWRR</sequence>
<gene>
    <name evidence="15" type="ORF">FGKAn22_00870</name>
</gene>
<dbReference type="Pfam" id="PF02386">
    <property type="entry name" value="TrkH"/>
    <property type="match status" value="1"/>
</dbReference>
<dbReference type="PANTHER" id="PTHR32024">
    <property type="entry name" value="TRK SYSTEM POTASSIUM UPTAKE PROTEIN TRKG-RELATED"/>
    <property type="match status" value="1"/>
</dbReference>
<keyword evidence="10 12" id="KW-0406">Ion transport</keyword>
<organism evidence="15 16">
    <name type="scientific">Ferrigenium kumadai</name>
    <dbReference type="NCBI Taxonomy" id="1682490"/>
    <lineage>
        <taxon>Bacteria</taxon>
        <taxon>Pseudomonadati</taxon>
        <taxon>Pseudomonadota</taxon>
        <taxon>Betaproteobacteria</taxon>
        <taxon>Nitrosomonadales</taxon>
        <taxon>Gallionellaceae</taxon>
        <taxon>Ferrigenium</taxon>
    </lineage>
</organism>
<comment type="function">
    <text evidence="12">Low-affinity potassium transport system. Interacts with Trk system potassium uptake protein TrkA.</text>
</comment>
<feature type="transmembrane region" description="Helical" evidence="14">
    <location>
        <begin position="443"/>
        <end position="471"/>
    </location>
</feature>
<keyword evidence="13" id="KW-0479">Metal-binding</keyword>
<comment type="subcellular location">
    <subcellularLocation>
        <location evidence="1 12">Cell inner membrane</location>
        <topology evidence="1 12">Multi-pass membrane protein</topology>
    </subcellularLocation>
</comment>
<protein>
    <recommendedName>
        <fullName evidence="12">Trk system potassium uptake protein</fullName>
    </recommendedName>
</protein>
<keyword evidence="5 12" id="KW-0997">Cell inner membrane</keyword>
<feature type="transmembrane region" description="Helical" evidence="14">
    <location>
        <begin position="124"/>
        <end position="149"/>
    </location>
</feature>
<feature type="binding site" evidence="13">
    <location>
        <position position="208"/>
    </location>
    <ligand>
        <name>K(+)</name>
        <dbReference type="ChEBI" id="CHEBI:29103"/>
    </ligand>
</feature>
<evidence type="ECO:0000313" key="15">
    <source>
        <dbReference type="EMBL" id="BBI98394.1"/>
    </source>
</evidence>
<dbReference type="AlphaFoldDB" id="A0AAN1SZ62"/>
<evidence type="ECO:0000256" key="1">
    <source>
        <dbReference type="ARBA" id="ARBA00004429"/>
    </source>
</evidence>
<evidence type="ECO:0000256" key="14">
    <source>
        <dbReference type="SAM" id="Phobius"/>
    </source>
</evidence>
<dbReference type="InterPro" id="IPR004772">
    <property type="entry name" value="TrkH"/>
</dbReference>
<evidence type="ECO:0000256" key="5">
    <source>
        <dbReference type="ARBA" id="ARBA00022519"/>
    </source>
</evidence>
<evidence type="ECO:0000256" key="6">
    <source>
        <dbReference type="ARBA" id="ARBA00022538"/>
    </source>
</evidence>
<feature type="transmembrane region" description="Helical" evidence="14">
    <location>
        <begin position="381"/>
        <end position="405"/>
    </location>
</feature>
<accession>A0AAN1SZ62</accession>
<evidence type="ECO:0000256" key="4">
    <source>
        <dbReference type="ARBA" id="ARBA00022475"/>
    </source>
</evidence>
<feature type="binding site" evidence="13">
    <location>
        <position position="209"/>
    </location>
    <ligand>
        <name>K(+)</name>
        <dbReference type="ChEBI" id="CHEBI:29103"/>
    </ligand>
</feature>
<feature type="transmembrane region" description="Helical" evidence="14">
    <location>
        <begin position="169"/>
        <end position="188"/>
    </location>
</feature>
<evidence type="ECO:0000256" key="10">
    <source>
        <dbReference type="ARBA" id="ARBA00023065"/>
    </source>
</evidence>
<keyword evidence="7 14" id="KW-0812">Transmembrane</keyword>
<reference evidence="15 16" key="1">
    <citation type="submission" date="2019-03" db="EMBL/GenBank/DDBJ databases">
        <title>Complete genome sequence of Ferrigenium kumadai strain An22, a microaerophilic iron-oxidizing bacterium isolated from a paddy field soil.</title>
        <authorList>
            <person name="Watanabe T."/>
            <person name="Asakawa S."/>
        </authorList>
    </citation>
    <scope>NUCLEOTIDE SEQUENCE [LARGE SCALE GENOMIC DNA]</scope>
    <source>
        <strain evidence="15 16">An22</strain>
    </source>
</reference>
<evidence type="ECO:0000256" key="13">
    <source>
        <dbReference type="PIRSR" id="PIRSR006247-1"/>
    </source>
</evidence>
<feature type="transmembrane region" description="Helical" evidence="14">
    <location>
        <begin position="26"/>
        <end position="46"/>
    </location>
</feature>
<proteinExistence type="inferred from homology"/>
<feature type="binding site" evidence="13">
    <location>
        <position position="423"/>
    </location>
    <ligand>
        <name>K(+)</name>
        <dbReference type="ChEBI" id="CHEBI:29103"/>
    </ligand>
</feature>
<feature type="transmembrane region" description="Helical" evidence="14">
    <location>
        <begin position="260"/>
        <end position="282"/>
    </location>
</feature>
<keyword evidence="11 12" id="KW-0472">Membrane</keyword>
<keyword evidence="4 12" id="KW-1003">Cell membrane</keyword>
<keyword evidence="16" id="KW-1185">Reference proteome</keyword>
<comment type="similarity">
    <text evidence="2 12">Belongs to the TrkH potassium transport family.</text>
</comment>
<dbReference type="Proteomes" id="UP001319121">
    <property type="component" value="Chromosome"/>
</dbReference>
<keyword evidence="9 14" id="KW-1133">Transmembrane helix</keyword>
<dbReference type="InterPro" id="IPR003445">
    <property type="entry name" value="Cat_transpt"/>
</dbReference>
<dbReference type="PIRSF" id="PIRSF006247">
    <property type="entry name" value="TrkH"/>
    <property type="match status" value="1"/>
</dbReference>
<keyword evidence="3 12" id="KW-0813">Transport</keyword>
<evidence type="ECO:0000256" key="12">
    <source>
        <dbReference type="PIRNR" id="PIRNR006247"/>
    </source>
</evidence>
<feature type="transmembrane region" description="Helical" evidence="14">
    <location>
        <begin position="58"/>
        <end position="81"/>
    </location>
</feature>
<name>A0AAN1SZ62_9PROT</name>